<feature type="region of interest" description="Disordered" evidence="1">
    <location>
        <begin position="273"/>
        <end position="322"/>
    </location>
</feature>
<evidence type="ECO:0000313" key="3">
    <source>
        <dbReference type="Proteomes" id="UP000283269"/>
    </source>
</evidence>
<feature type="region of interest" description="Disordered" evidence="1">
    <location>
        <begin position="340"/>
        <end position="383"/>
    </location>
</feature>
<protein>
    <submittedName>
        <fullName evidence="2">Uncharacterized protein</fullName>
    </submittedName>
</protein>
<organism evidence="2 3">
    <name type="scientific">Psilocybe cyanescens</name>
    <dbReference type="NCBI Taxonomy" id="93625"/>
    <lineage>
        <taxon>Eukaryota</taxon>
        <taxon>Fungi</taxon>
        <taxon>Dikarya</taxon>
        <taxon>Basidiomycota</taxon>
        <taxon>Agaricomycotina</taxon>
        <taxon>Agaricomycetes</taxon>
        <taxon>Agaricomycetidae</taxon>
        <taxon>Agaricales</taxon>
        <taxon>Agaricineae</taxon>
        <taxon>Strophariaceae</taxon>
        <taxon>Psilocybe</taxon>
    </lineage>
</organism>
<feature type="region of interest" description="Disordered" evidence="1">
    <location>
        <begin position="131"/>
        <end position="170"/>
    </location>
</feature>
<comment type="caution">
    <text evidence="2">The sequence shown here is derived from an EMBL/GenBank/DDBJ whole genome shotgun (WGS) entry which is preliminary data.</text>
</comment>
<feature type="compositionally biased region" description="Low complexity" evidence="1">
    <location>
        <begin position="149"/>
        <end position="170"/>
    </location>
</feature>
<keyword evidence="3" id="KW-1185">Reference proteome</keyword>
<dbReference type="EMBL" id="NHYD01002207">
    <property type="protein sequence ID" value="PPQ87807.1"/>
    <property type="molecule type" value="Genomic_DNA"/>
</dbReference>
<reference evidence="2 3" key="1">
    <citation type="journal article" date="2018" name="Evol. Lett.">
        <title>Horizontal gene cluster transfer increased hallucinogenic mushroom diversity.</title>
        <authorList>
            <person name="Reynolds H.T."/>
            <person name="Vijayakumar V."/>
            <person name="Gluck-Thaler E."/>
            <person name="Korotkin H.B."/>
            <person name="Matheny P.B."/>
            <person name="Slot J.C."/>
        </authorList>
    </citation>
    <scope>NUCLEOTIDE SEQUENCE [LARGE SCALE GENOMIC DNA]</scope>
    <source>
        <strain evidence="2 3">2631</strain>
    </source>
</reference>
<gene>
    <name evidence="2" type="ORF">CVT25_008849</name>
</gene>
<dbReference type="InParanoid" id="A0A409XAV8"/>
<evidence type="ECO:0000256" key="1">
    <source>
        <dbReference type="SAM" id="MobiDB-lite"/>
    </source>
</evidence>
<proteinExistence type="predicted"/>
<accession>A0A409XAV8</accession>
<feature type="compositionally biased region" description="Pro residues" evidence="1">
    <location>
        <begin position="360"/>
        <end position="373"/>
    </location>
</feature>
<dbReference type="AlphaFoldDB" id="A0A409XAV8"/>
<sequence length="415" mass="44690">MPASKLHAKTSNVRANRFFALDFACFLTCTSQTSIAPSVPSQTRATTRPSSPRFHSACSPCTALRSGAAAPCSARWIRTCTVTGSNDNSTVTNRTPIAHARRRRAVAVEPFVARGVDVIAARCEAAGSSTHRHIRHLRPRIPTPVTAKPSSSPLRPSLSSPSSNARSYSHPPCRQLIASSVLKVLVYLYRTVIYIVEGRYRAKMVRTAASATSSAAAITPMSLPPMSGSRAPAVVVEDSDDGFIANVPSTATAASDMKYCRGSGICVADASDQSSSFPLVEDDDSSATAKDDSNHISTAHAPLECAPDEEQTIEEVGDEEDEDRWMLDEVKRKMCKMQLGQRDPSPMPVPAPALDDGQVPPRPILPSPPPLSPKPMSVSKSARQRRAVLPTSYMTAFLLMNHCMMPAHMEFGNVF</sequence>
<feature type="compositionally biased region" description="Acidic residues" evidence="1">
    <location>
        <begin position="306"/>
        <end position="322"/>
    </location>
</feature>
<evidence type="ECO:0000313" key="2">
    <source>
        <dbReference type="EMBL" id="PPQ87807.1"/>
    </source>
</evidence>
<dbReference type="Proteomes" id="UP000283269">
    <property type="component" value="Unassembled WGS sequence"/>
</dbReference>
<name>A0A409XAV8_PSICY</name>